<dbReference type="InterPro" id="IPR002053">
    <property type="entry name" value="Glyco_hydro_25"/>
</dbReference>
<evidence type="ECO:0000256" key="1">
    <source>
        <dbReference type="ARBA" id="ARBA00010646"/>
    </source>
</evidence>
<comment type="similarity">
    <text evidence="1">Belongs to the glycosyl hydrolase 25 family.</text>
</comment>
<protein>
    <submittedName>
        <fullName evidence="5">Lysozyme</fullName>
    </submittedName>
</protein>
<dbReference type="SUPFAM" id="SSF51445">
    <property type="entry name" value="(Trans)glycosidases"/>
    <property type="match status" value="1"/>
</dbReference>
<dbReference type="PANTHER" id="PTHR34135">
    <property type="entry name" value="LYSOZYME"/>
    <property type="match status" value="1"/>
</dbReference>
<evidence type="ECO:0000256" key="3">
    <source>
        <dbReference type="ARBA" id="ARBA00023295"/>
    </source>
</evidence>
<dbReference type="InterPro" id="IPR018077">
    <property type="entry name" value="Glyco_hydro_fam25_subgr"/>
</dbReference>
<dbReference type="GO" id="GO:0016052">
    <property type="term" value="P:carbohydrate catabolic process"/>
    <property type="evidence" value="ECO:0007669"/>
    <property type="project" value="TreeGrafter"/>
</dbReference>
<name>A0A931HEH6_9SPHN</name>
<evidence type="ECO:0000313" key="5">
    <source>
        <dbReference type="EMBL" id="MBH0113894.1"/>
    </source>
</evidence>
<feature type="region of interest" description="Disordered" evidence="4">
    <location>
        <begin position="1"/>
        <end position="20"/>
    </location>
</feature>
<keyword evidence="2" id="KW-0378">Hydrolase</keyword>
<dbReference type="PANTHER" id="PTHR34135:SF2">
    <property type="entry name" value="LYSOZYME"/>
    <property type="match status" value="1"/>
</dbReference>
<proteinExistence type="inferred from homology"/>
<dbReference type="PROSITE" id="PS51904">
    <property type="entry name" value="GLYCOSYL_HYDROL_F25_2"/>
    <property type="match status" value="1"/>
</dbReference>
<dbReference type="EMBL" id="JADZGI010000001">
    <property type="protein sequence ID" value="MBH0113894.1"/>
    <property type="molecule type" value="Genomic_DNA"/>
</dbReference>
<evidence type="ECO:0000256" key="4">
    <source>
        <dbReference type="SAM" id="MobiDB-lite"/>
    </source>
</evidence>
<sequence>MKHQALGPGQGTKGKSAKAQRRKRRRWFALLLLLLVVIGASGASWAWWHDHHWLPGRDLYPVQGIEVGAADGAVNWPSARATGVDFAYIDASSGAHARDPRFVANFEAARAAGMKVGAVHAYDPCQTAQDQAANFVTTVPREDDILPPAVELSALAEDCDTPVSDAKVESELMTFLNQVETHSGKPTMLKVTQGFEARYGIARRLDRNLWLVRDRFVPDYAGRDWTMWTANAALANEIAQGPVRWLVVNP</sequence>
<comment type="caution">
    <text evidence="5">The sequence shown here is derived from an EMBL/GenBank/DDBJ whole genome shotgun (WGS) entry which is preliminary data.</text>
</comment>
<dbReference type="Pfam" id="PF01183">
    <property type="entry name" value="Glyco_hydro_25"/>
    <property type="match status" value="1"/>
</dbReference>
<dbReference type="GO" id="GO:0009253">
    <property type="term" value="P:peptidoglycan catabolic process"/>
    <property type="evidence" value="ECO:0007669"/>
    <property type="project" value="InterPro"/>
</dbReference>
<dbReference type="RefSeq" id="WP_197164315.1">
    <property type="nucleotide sequence ID" value="NZ_JADZGI010000001.1"/>
</dbReference>
<dbReference type="InterPro" id="IPR017853">
    <property type="entry name" value="GH"/>
</dbReference>
<dbReference type="Proteomes" id="UP000617634">
    <property type="component" value="Unassembled WGS sequence"/>
</dbReference>
<reference evidence="5" key="1">
    <citation type="submission" date="2020-11" db="EMBL/GenBank/DDBJ databases">
        <title>Novosphingobium aureum sp. nov., a marine bacterium isolated from sediment of a salt flat.</title>
        <authorList>
            <person name="Yoo Y."/>
            <person name="Kim J.-J."/>
        </authorList>
    </citation>
    <scope>NUCLEOTIDE SEQUENCE</scope>
    <source>
        <strain evidence="5">YJ-S2-02</strain>
    </source>
</reference>
<dbReference type="SMART" id="SM00641">
    <property type="entry name" value="Glyco_25"/>
    <property type="match status" value="1"/>
</dbReference>
<dbReference type="AlphaFoldDB" id="A0A931HEH6"/>
<evidence type="ECO:0000313" key="6">
    <source>
        <dbReference type="Proteomes" id="UP000617634"/>
    </source>
</evidence>
<dbReference type="Gene3D" id="3.20.20.80">
    <property type="entry name" value="Glycosidases"/>
    <property type="match status" value="1"/>
</dbReference>
<dbReference type="GO" id="GO:0003796">
    <property type="term" value="F:lysozyme activity"/>
    <property type="evidence" value="ECO:0007669"/>
    <property type="project" value="InterPro"/>
</dbReference>
<keyword evidence="3" id="KW-0326">Glycosidase</keyword>
<organism evidence="5 6">
    <name type="scientific">Novosphingobium aureum</name>
    <dbReference type="NCBI Taxonomy" id="2792964"/>
    <lineage>
        <taxon>Bacteria</taxon>
        <taxon>Pseudomonadati</taxon>
        <taxon>Pseudomonadota</taxon>
        <taxon>Alphaproteobacteria</taxon>
        <taxon>Sphingomonadales</taxon>
        <taxon>Sphingomonadaceae</taxon>
        <taxon>Novosphingobium</taxon>
    </lineage>
</organism>
<dbReference type="GO" id="GO:0016998">
    <property type="term" value="P:cell wall macromolecule catabolic process"/>
    <property type="evidence" value="ECO:0007669"/>
    <property type="project" value="InterPro"/>
</dbReference>
<gene>
    <name evidence="5" type="ORF">I5E68_13155</name>
</gene>
<evidence type="ECO:0000256" key="2">
    <source>
        <dbReference type="ARBA" id="ARBA00022801"/>
    </source>
</evidence>
<keyword evidence="6" id="KW-1185">Reference proteome</keyword>
<accession>A0A931HEH6</accession>